<dbReference type="OrthoDB" id="4726at2759"/>
<proteinExistence type="predicted"/>
<feature type="region of interest" description="Disordered" evidence="5">
    <location>
        <begin position="51"/>
        <end position="89"/>
    </location>
</feature>
<reference evidence="8" key="1">
    <citation type="submission" date="2025-08" db="UniProtKB">
        <authorList>
            <consortium name="RefSeq"/>
        </authorList>
    </citation>
    <scope>IDENTIFICATION</scope>
</reference>
<evidence type="ECO:0000256" key="3">
    <source>
        <dbReference type="ARBA" id="ARBA00022884"/>
    </source>
</evidence>
<evidence type="ECO:0000256" key="1">
    <source>
        <dbReference type="ARBA" id="ARBA00004496"/>
    </source>
</evidence>
<organism evidence="7 8">
    <name type="scientific">Acanthaster planci</name>
    <name type="common">Crown-of-thorns starfish</name>
    <dbReference type="NCBI Taxonomy" id="133434"/>
    <lineage>
        <taxon>Eukaryota</taxon>
        <taxon>Metazoa</taxon>
        <taxon>Echinodermata</taxon>
        <taxon>Eleutherozoa</taxon>
        <taxon>Asterozoa</taxon>
        <taxon>Asteroidea</taxon>
        <taxon>Valvatacea</taxon>
        <taxon>Valvatida</taxon>
        <taxon>Acanthasteridae</taxon>
        <taxon>Acanthaster</taxon>
    </lineage>
</organism>
<gene>
    <name evidence="8" type="primary">LOC110981317</name>
</gene>
<dbReference type="InterPro" id="IPR035979">
    <property type="entry name" value="RBD_domain_sf"/>
</dbReference>
<evidence type="ECO:0000256" key="4">
    <source>
        <dbReference type="PROSITE-ProRule" id="PRU00176"/>
    </source>
</evidence>
<dbReference type="GO" id="GO:0005737">
    <property type="term" value="C:cytoplasm"/>
    <property type="evidence" value="ECO:0007669"/>
    <property type="project" value="UniProtKB-SubCell"/>
</dbReference>
<dbReference type="PANTHER" id="PTHR23236">
    <property type="entry name" value="EUKARYOTIC TRANSLATION INITIATION FACTOR 4B/4H"/>
    <property type="match status" value="1"/>
</dbReference>
<feature type="compositionally biased region" description="Basic and acidic residues" evidence="5">
    <location>
        <begin position="51"/>
        <end position="66"/>
    </location>
</feature>
<dbReference type="AlphaFoldDB" id="A0A8B7YPX4"/>
<dbReference type="Pfam" id="PF00076">
    <property type="entry name" value="RRM_1"/>
    <property type="match status" value="1"/>
</dbReference>
<protein>
    <submittedName>
        <fullName evidence="8">Polyadenylate-binding protein 2-B-like</fullName>
    </submittedName>
</protein>
<evidence type="ECO:0000256" key="2">
    <source>
        <dbReference type="ARBA" id="ARBA00022490"/>
    </source>
</evidence>
<evidence type="ECO:0000256" key="5">
    <source>
        <dbReference type="SAM" id="MobiDB-lite"/>
    </source>
</evidence>
<dbReference type="PROSITE" id="PS50102">
    <property type="entry name" value="RRM"/>
    <property type="match status" value="1"/>
</dbReference>
<feature type="domain" description="RRM" evidence="6">
    <location>
        <begin position="93"/>
        <end position="170"/>
    </location>
</feature>
<dbReference type="FunFam" id="3.30.70.330:FF:000311">
    <property type="entry name" value="polyadenylate-binding protein 2"/>
    <property type="match status" value="1"/>
</dbReference>
<evidence type="ECO:0000259" key="6">
    <source>
        <dbReference type="PROSITE" id="PS50102"/>
    </source>
</evidence>
<evidence type="ECO:0000313" key="7">
    <source>
        <dbReference type="Proteomes" id="UP000694845"/>
    </source>
</evidence>
<name>A0A8B7YPX4_ACAPL</name>
<dbReference type="KEGG" id="aplc:110981317"/>
<dbReference type="GO" id="GO:0005634">
    <property type="term" value="C:nucleus"/>
    <property type="evidence" value="ECO:0007669"/>
    <property type="project" value="TreeGrafter"/>
</dbReference>
<feature type="compositionally biased region" description="Acidic residues" evidence="5">
    <location>
        <begin position="1"/>
        <end position="10"/>
    </location>
</feature>
<evidence type="ECO:0000313" key="8">
    <source>
        <dbReference type="RefSeq" id="XP_022094500.1"/>
    </source>
</evidence>
<keyword evidence="2" id="KW-0963">Cytoplasm</keyword>
<dbReference type="Gene3D" id="3.30.70.330">
    <property type="match status" value="1"/>
</dbReference>
<accession>A0A8B7YPX4</accession>
<dbReference type="RefSeq" id="XP_022094500.1">
    <property type="nucleotide sequence ID" value="XM_022238808.1"/>
</dbReference>
<dbReference type="InterPro" id="IPR000504">
    <property type="entry name" value="RRM_dom"/>
</dbReference>
<dbReference type="PANTHER" id="PTHR23236:SF12">
    <property type="entry name" value="EUKARYOTIC INITIATION FACTOR 4B-RELATED"/>
    <property type="match status" value="1"/>
</dbReference>
<comment type="subcellular location">
    <subcellularLocation>
        <location evidence="1">Cytoplasm</location>
    </subcellularLocation>
</comment>
<feature type="region of interest" description="Disordered" evidence="5">
    <location>
        <begin position="1"/>
        <end position="37"/>
    </location>
</feature>
<keyword evidence="3 4" id="KW-0694">RNA-binding</keyword>
<dbReference type="OMA" id="YRGRATY"/>
<dbReference type="Proteomes" id="UP000694845">
    <property type="component" value="Unplaced"/>
</dbReference>
<keyword evidence="7" id="KW-1185">Reference proteome</keyword>
<sequence>MADFLDDQAEDALVAGPDEETSQGLQSPGADETGVEDAELEAIKARVREMEEEAEKLKEMQSEVEKQMNMSSPPAPGPAAPLSLEDKQEVDSRSVYVGNVDYSTTAEELEEHFHGCGSINRVTILCDKFTGHPKGFAYVEFSDKDMVEPALALHESLFKGRQIKVSAKRTNRPGISTTDRPGRARFRGAARSVYRGGYSPYANLYSGYRPRRYRPRRYSRYSPY</sequence>
<dbReference type="InterPro" id="IPR012677">
    <property type="entry name" value="Nucleotide-bd_a/b_plait_sf"/>
</dbReference>
<dbReference type="SUPFAM" id="SSF54928">
    <property type="entry name" value="RNA-binding domain, RBD"/>
    <property type="match status" value="1"/>
</dbReference>
<dbReference type="GeneID" id="110981317"/>
<dbReference type="SMART" id="SM00360">
    <property type="entry name" value="RRM"/>
    <property type="match status" value="1"/>
</dbReference>
<dbReference type="GO" id="GO:0008143">
    <property type="term" value="F:poly(A) binding"/>
    <property type="evidence" value="ECO:0007669"/>
    <property type="project" value="TreeGrafter"/>
</dbReference>